<dbReference type="AlphaFoldDB" id="A0A5S9N6I4"/>
<dbReference type="PANTHER" id="PTHR42673:SF21">
    <property type="entry name" value="GLUTATHIONE S-TRANSFERASE YFCF"/>
    <property type="match status" value="1"/>
</dbReference>
<dbReference type="Gene3D" id="1.20.1050.10">
    <property type="match status" value="1"/>
</dbReference>
<feature type="domain" description="GST C-terminal" evidence="2">
    <location>
        <begin position="83"/>
        <end position="218"/>
    </location>
</feature>
<dbReference type="InterPro" id="IPR036282">
    <property type="entry name" value="Glutathione-S-Trfase_C_sf"/>
</dbReference>
<protein>
    <submittedName>
        <fullName evidence="3">Protein LigF</fullName>
    </submittedName>
</protein>
<sequence>MIKIYGVCPSPFVRKALVCAELKGLAYERIDIMPGKIPDDFKAISPLGKIPAITDGDFTISDSSVICDYFEEKYPQVATAPSNPEDKARARWLEEFADTKLAETASNIFFERILRGVMMGQEPNEERVTNIVDELLPERLDYLETILPASGFMFGDDLFTVDVALTTHLINASYAGYTLDSSRWPVTAAYYNRVIEHPALQKRFDEEVAMMGAKPKAA</sequence>
<dbReference type="Pfam" id="PF13417">
    <property type="entry name" value="GST_N_3"/>
    <property type="match status" value="1"/>
</dbReference>
<feature type="domain" description="GST N-terminal" evidence="1">
    <location>
        <begin position="1"/>
        <end position="78"/>
    </location>
</feature>
<accession>A0A5S9N6I4</accession>
<dbReference type="EMBL" id="CACSIO010000001">
    <property type="protein sequence ID" value="CAA0085488.1"/>
    <property type="molecule type" value="Genomic_DNA"/>
</dbReference>
<dbReference type="GO" id="GO:0016034">
    <property type="term" value="F:maleylacetoacetate isomerase activity"/>
    <property type="evidence" value="ECO:0007669"/>
    <property type="project" value="TreeGrafter"/>
</dbReference>
<name>A0A5S9N6I4_9GAMM</name>
<dbReference type="InterPro" id="IPR040079">
    <property type="entry name" value="Glutathione_S-Trfase"/>
</dbReference>
<dbReference type="Pfam" id="PF14497">
    <property type="entry name" value="GST_C_3"/>
    <property type="match status" value="1"/>
</dbReference>
<reference evidence="3 4" key="1">
    <citation type="submission" date="2019-11" db="EMBL/GenBank/DDBJ databases">
        <authorList>
            <person name="Holert J."/>
        </authorList>
    </citation>
    <scope>NUCLEOTIDE SEQUENCE [LARGE SCALE GENOMIC DNA]</scope>
    <source>
        <strain evidence="3">SB11_3</strain>
    </source>
</reference>
<dbReference type="PROSITE" id="PS50404">
    <property type="entry name" value="GST_NTER"/>
    <property type="match status" value="1"/>
</dbReference>
<dbReference type="SUPFAM" id="SSF47616">
    <property type="entry name" value="GST C-terminal domain-like"/>
    <property type="match status" value="1"/>
</dbReference>
<dbReference type="PANTHER" id="PTHR42673">
    <property type="entry name" value="MALEYLACETOACETATE ISOMERASE"/>
    <property type="match status" value="1"/>
</dbReference>
<dbReference type="SFLD" id="SFLDG00358">
    <property type="entry name" value="Main_(cytGST)"/>
    <property type="match status" value="1"/>
</dbReference>
<evidence type="ECO:0000259" key="2">
    <source>
        <dbReference type="PROSITE" id="PS50405"/>
    </source>
</evidence>
<evidence type="ECO:0000259" key="1">
    <source>
        <dbReference type="PROSITE" id="PS50404"/>
    </source>
</evidence>
<dbReference type="CDD" id="cd00570">
    <property type="entry name" value="GST_N_family"/>
    <property type="match status" value="1"/>
</dbReference>
<gene>
    <name evidence="3" type="primary">ligF_1</name>
    <name evidence="3" type="ORF">OPDIPICF_00825</name>
</gene>
<dbReference type="SFLD" id="SFLDS00019">
    <property type="entry name" value="Glutathione_Transferase_(cytos"/>
    <property type="match status" value="1"/>
</dbReference>
<dbReference type="SUPFAM" id="SSF52833">
    <property type="entry name" value="Thioredoxin-like"/>
    <property type="match status" value="1"/>
</dbReference>
<evidence type="ECO:0000313" key="4">
    <source>
        <dbReference type="Proteomes" id="UP000441399"/>
    </source>
</evidence>
<dbReference type="Gene3D" id="3.40.30.10">
    <property type="entry name" value="Glutaredoxin"/>
    <property type="match status" value="1"/>
</dbReference>
<keyword evidence="4" id="KW-1185">Reference proteome</keyword>
<dbReference type="PROSITE" id="PS50405">
    <property type="entry name" value="GST_CTER"/>
    <property type="match status" value="1"/>
</dbReference>
<dbReference type="CDD" id="cd00299">
    <property type="entry name" value="GST_C_family"/>
    <property type="match status" value="1"/>
</dbReference>
<dbReference type="Proteomes" id="UP000441399">
    <property type="component" value="Unassembled WGS sequence"/>
</dbReference>
<evidence type="ECO:0000313" key="3">
    <source>
        <dbReference type="EMBL" id="CAA0085488.1"/>
    </source>
</evidence>
<dbReference type="InterPro" id="IPR036249">
    <property type="entry name" value="Thioredoxin-like_sf"/>
</dbReference>
<dbReference type="InterPro" id="IPR004046">
    <property type="entry name" value="GST_C"/>
</dbReference>
<dbReference type="GO" id="GO:0006749">
    <property type="term" value="P:glutathione metabolic process"/>
    <property type="evidence" value="ECO:0007669"/>
    <property type="project" value="TreeGrafter"/>
</dbReference>
<dbReference type="GO" id="GO:0004364">
    <property type="term" value="F:glutathione transferase activity"/>
    <property type="evidence" value="ECO:0007669"/>
    <property type="project" value="TreeGrafter"/>
</dbReference>
<dbReference type="OrthoDB" id="9810080at2"/>
<dbReference type="InterPro" id="IPR010987">
    <property type="entry name" value="Glutathione-S-Trfase_C-like"/>
</dbReference>
<dbReference type="GO" id="GO:0006559">
    <property type="term" value="P:L-phenylalanine catabolic process"/>
    <property type="evidence" value="ECO:0007669"/>
    <property type="project" value="TreeGrafter"/>
</dbReference>
<proteinExistence type="predicted"/>
<organism evidence="3 4">
    <name type="scientific">BD1-7 clade bacterium</name>
    <dbReference type="NCBI Taxonomy" id="2029982"/>
    <lineage>
        <taxon>Bacteria</taxon>
        <taxon>Pseudomonadati</taxon>
        <taxon>Pseudomonadota</taxon>
        <taxon>Gammaproteobacteria</taxon>
        <taxon>Cellvibrionales</taxon>
        <taxon>Spongiibacteraceae</taxon>
        <taxon>BD1-7 clade</taxon>
    </lineage>
</organism>
<dbReference type="InterPro" id="IPR004045">
    <property type="entry name" value="Glutathione_S-Trfase_N"/>
</dbReference>